<accession>A0A212LZJ4</accession>
<feature type="domain" description="Desulfoferrodoxin N-terminal" evidence="12">
    <location>
        <begin position="4"/>
        <end position="31"/>
    </location>
</feature>
<comment type="function">
    <text evidence="8">Catalyzes the one-electron reduction of superoxide anion radical to hydrogen peroxide at a nonheme ferrous iron center. Plays a fundamental role in case of oxidative stress via its superoxide detoxification activity.</text>
</comment>
<evidence type="ECO:0000256" key="1">
    <source>
        <dbReference type="ARBA" id="ARBA00005941"/>
    </source>
</evidence>
<evidence type="ECO:0000256" key="7">
    <source>
        <dbReference type="ARBA" id="ARBA00023004"/>
    </source>
</evidence>
<evidence type="ECO:0000256" key="4">
    <source>
        <dbReference type="ARBA" id="ARBA00022448"/>
    </source>
</evidence>
<dbReference type="InterPro" id="IPR051233">
    <property type="entry name" value="Desulfoferrodoxin_SOR"/>
</dbReference>
<dbReference type="SUPFAM" id="SSF49367">
    <property type="entry name" value="Superoxide reductase-like"/>
    <property type="match status" value="1"/>
</dbReference>
<evidence type="ECO:0000256" key="9">
    <source>
        <dbReference type="ARBA" id="ARBA00031398"/>
    </source>
</evidence>
<sequence length="148" mass="16007">MAKNLGVYRCSDCGYMLEVVEMGKAQLKCSGSSYALTCSKADAQIVCCGKAMELLEPNTVEASTEKHLPVAEFAETGEVVVKVGSAAHPMTPEHYIQWVAVVAGNRVQRVHFEAGQAAEAAFCACKETEVDVYAYCNLHGLWKATVKK</sequence>
<dbReference type="PANTHER" id="PTHR36541">
    <property type="entry name" value="SUPEROXIDE REDUCTASE-RELATED"/>
    <property type="match status" value="1"/>
</dbReference>
<dbReference type="GO" id="GO:0050605">
    <property type="term" value="F:superoxide reductase activity"/>
    <property type="evidence" value="ECO:0007669"/>
    <property type="project" value="UniProtKB-EC"/>
</dbReference>
<dbReference type="InterPro" id="IPR004462">
    <property type="entry name" value="Desulfoferrodoxin_N"/>
</dbReference>
<gene>
    <name evidence="13" type="primary">dfx</name>
    <name evidence="13" type="ORF">KL86SPO_50725</name>
</gene>
<dbReference type="Gene3D" id="2.60.40.730">
    <property type="entry name" value="SOR catalytic domain"/>
    <property type="match status" value="1"/>
</dbReference>
<keyword evidence="4" id="KW-0813">Transport</keyword>
<evidence type="ECO:0000256" key="6">
    <source>
        <dbReference type="ARBA" id="ARBA00022982"/>
    </source>
</evidence>
<protein>
    <recommendedName>
        <fullName evidence="3">Desulfoferrodoxin</fullName>
        <ecNumber evidence="2">1.15.1.2</ecNumber>
    </recommendedName>
    <alternativeName>
        <fullName evidence="9">Superoxide reductase</fullName>
    </alternativeName>
</protein>
<proteinExistence type="inferred from homology"/>
<reference evidence="13" key="1">
    <citation type="submission" date="2016-08" db="EMBL/GenBank/DDBJ databases">
        <authorList>
            <person name="Seilhamer J.J."/>
        </authorList>
    </citation>
    <scope>NUCLEOTIDE SEQUENCE</scope>
    <source>
        <strain evidence="13">86</strain>
    </source>
</reference>
<keyword evidence="7" id="KW-0408">Iron</keyword>
<dbReference type="Pfam" id="PF06397">
    <property type="entry name" value="Desulfoferrod_N"/>
    <property type="match status" value="1"/>
</dbReference>
<dbReference type="InterPro" id="IPR038094">
    <property type="entry name" value="Desulfoferrodoxin_N_sf"/>
</dbReference>
<evidence type="ECO:0000259" key="11">
    <source>
        <dbReference type="Pfam" id="PF01880"/>
    </source>
</evidence>
<keyword evidence="13" id="KW-0560">Oxidoreductase</keyword>
<dbReference type="EC" id="1.15.1.2" evidence="2"/>
<comment type="similarity">
    <text evidence="1">Belongs to the desulfoferrodoxin family.</text>
</comment>
<evidence type="ECO:0000313" key="13">
    <source>
        <dbReference type="EMBL" id="SCM82953.1"/>
    </source>
</evidence>
<evidence type="ECO:0000259" key="12">
    <source>
        <dbReference type="Pfam" id="PF06397"/>
    </source>
</evidence>
<evidence type="ECO:0000256" key="2">
    <source>
        <dbReference type="ARBA" id="ARBA00012679"/>
    </source>
</evidence>
<comment type="catalytic activity">
    <reaction evidence="10">
        <text>reduced [rubredoxin] + superoxide + 2 H(+) = oxidized [rubredoxin] + H2O2</text>
        <dbReference type="Rhea" id="RHEA:21324"/>
        <dbReference type="Rhea" id="RHEA-COMP:10302"/>
        <dbReference type="Rhea" id="RHEA-COMP:10303"/>
        <dbReference type="ChEBI" id="CHEBI:15378"/>
        <dbReference type="ChEBI" id="CHEBI:16240"/>
        <dbReference type="ChEBI" id="CHEBI:18421"/>
        <dbReference type="ChEBI" id="CHEBI:29033"/>
        <dbReference type="ChEBI" id="CHEBI:29034"/>
        <dbReference type="EC" id="1.15.1.2"/>
    </reaction>
</comment>
<name>A0A212LZJ4_9FIRM</name>
<dbReference type="InterPro" id="IPR002742">
    <property type="entry name" value="Desulfoferrodoxin_Fe-bd_dom"/>
</dbReference>
<keyword evidence="5" id="KW-0479">Metal-binding</keyword>
<dbReference type="AlphaFoldDB" id="A0A212LZJ4"/>
<feature type="domain" description="Desulfoferrodoxin ferrous iron-binding" evidence="11">
    <location>
        <begin position="60"/>
        <end position="144"/>
    </location>
</feature>
<dbReference type="InterPro" id="IPR036073">
    <property type="entry name" value="Desulfoferrodoxin_Fe-bd_dom_sf"/>
</dbReference>
<dbReference type="EMBL" id="FMJE01000005">
    <property type="protein sequence ID" value="SCM82953.1"/>
    <property type="molecule type" value="Genomic_DNA"/>
</dbReference>
<dbReference type="NCBIfam" id="TIGR00332">
    <property type="entry name" value="neela_ferrous"/>
    <property type="match status" value="1"/>
</dbReference>
<dbReference type="PANTHER" id="PTHR36541:SF1">
    <property type="entry name" value="SUPEROXIDE REDUCTASE-RELATED"/>
    <property type="match status" value="1"/>
</dbReference>
<evidence type="ECO:0000256" key="5">
    <source>
        <dbReference type="ARBA" id="ARBA00022723"/>
    </source>
</evidence>
<organism evidence="13">
    <name type="scientific">uncultured Sporomusa sp</name>
    <dbReference type="NCBI Taxonomy" id="307249"/>
    <lineage>
        <taxon>Bacteria</taxon>
        <taxon>Bacillati</taxon>
        <taxon>Bacillota</taxon>
        <taxon>Negativicutes</taxon>
        <taxon>Selenomonadales</taxon>
        <taxon>Sporomusaceae</taxon>
        <taxon>Sporomusa</taxon>
        <taxon>environmental samples</taxon>
    </lineage>
</organism>
<dbReference type="Pfam" id="PF01880">
    <property type="entry name" value="Desulfoferrodox"/>
    <property type="match status" value="1"/>
</dbReference>
<dbReference type="Gene3D" id="2.20.28.100">
    <property type="entry name" value="Desulphoferrodoxin, N-terminal domain"/>
    <property type="match status" value="1"/>
</dbReference>
<evidence type="ECO:0000256" key="3">
    <source>
        <dbReference type="ARBA" id="ARBA00014839"/>
    </source>
</evidence>
<evidence type="ECO:0000256" key="8">
    <source>
        <dbReference type="ARBA" id="ARBA00024690"/>
    </source>
</evidence>
<dbReference type="RefSeq" id="WP_288185505.1">
    <property type="nucleotide sequence ID" value="NZ_LT608335.1"/>
</dbReference>
<dbReference type="GO" id="GO:0005506">
    <property type="term" value="F:iron ion binding"/>
    <property type="evidence" value="ECO:0007669"/>
    <property type="project" value="InterPro"/>
</dbReference>
<keyword evidence="6" id="KW-0249">Electron transport</keyword>
<evidence type="ECO:0000256" key="10">
    <source>
        <dbReference type="ARBA" id="ARBA00047448"/>
    </source>
</evidence>